<evidence type="ECO:0000313" key="2">
    <source>
        <dbReference type="EMBL" id="GAA4200736.1"/>
    </source>
</evidence>
<dbReference type="SUPFAM" id="SSF53335">
    <property type="entry name" value="S-adenosyl-L-methionine-dependent methyltransferases"/>
    <property type="match status" value="1"/>
</dbReference>
<dbReference type="Pfam" id="PF08241">
    <property type="entry name" value="Methyltransf_11"/>
    <property type="match status" value="1"/>
</dbReference>
<dbReference type="InterPro" id="IPR013216">
    <property type="entry name" value="Methyltransf_11"/>
</dbReference>
<proteinExistence type="predicted"/>
<dbReference type="Proteomes" id="UP001501772">
    <property type="component" value="Unassembled WGS sequence"/>
</dbReference>
<name>A0ABP8B8G7_9SPHI</name>
<accession>A0ABP8B8G7</accession>
<protein>
    <recommendedName>
        <fullName evidence="1">Methyltransferase type 11 domain-containing protein</fullName>
    </recommendedName>
</protein>
<comment type="caution">
    <text evidence="2">The sequence shown here is derived from an EMBL/GenBank/DDBJ whole genome shotgun (WGS) entry which is preliminary data.</text>
</comment>
<dbReference type="EMBL" id="BAABBY010000003">
    <property type="protein sequence ID" value="GAA4200736.1"/>
    <property type="molecule type" value="Genomic_DNA"/>
</dbReference>
<dbReference type="PANTHER" id="PTHR43036">
    <property type="entry name" value="OSJNBB0011N17.9 PROTEIN"/>
    <property type="match status" value="1"/>
</dbReference>
<dbReference type="Gene3D" id="3.40.50.150">
    <property type="entry name" value="Vaccinia Virus protein VP39"/>
    <property type="match status" value="1"/>
</dbReference>
<sequence>MKRERLITYTMEEQNLNTLTPDLKINVLPPKNTLIFKLVQDLSLKNDDYVLEIGPTGTEHLSCLFQKAENISYLGAYYTELKINETFPNDKNGNSVVQFAKITDNKPGFEDIYFDCCFTANTIYFWPDPLLYLSEIYRVLKPKGKMNLAFVEKNFGAHLPWTQLDFTFYEIDEVKSFFKQSGFVDIEVKKMTETIMDQEGNEVSKPFIIVSGLKNKDYRINVDNKGNQIYS</sequence>
<gene>
    <name evidence="2" type="ORF">GCM10022289_12940</name>
</gene>
<evidence type="ECO:0000259" key="1">
    <source>
        <dbReference type="Pfam" id="PF08241"/>
    </source>
</evidence>
<organism evidence="2 3">
    <name type="scientific">Pedobacter jeongneungensis</name>
    <dbReference type="NCBI Taxonomy" id="947309"/>
    <lineage>
        <taxon>Bacteria</taxon>
        <taxon>Pseudomonadati</taxon>
        <taxon>Bacteroidota</taxon>
        <taxon>Sphingobacteriia</taxon>
        <taxon>Sphingobacteriales</taxon>
        <taxon>Sphingobacteriaceae</taxon>
        <taxon>Pedobacter</taxon>
    </lineage>
</organism>
<dbReference type="InterPro" id="IPR029063">
    <property type="entry name" value="SAM-dependent_MTases_sf"/>
</dbReference>
<reference evidence="3" key="1">
    <citation type="journal article" date="2019" name="Int. J. Syst. Evol. Microbiol.">
        <title>The Global Catalogue of Microorganisms (GCM) 10K type strain sequencing project: providing services to taxonomists for standard genome sequencing and annotation.</title>
        <authorList>
            <consortium name="The Broad Institute Genomics Platform"/>
            <consortium name="The Broad Institute Genome Sequencing Center for Infectious Disease"/>
            <person name="Wu L."/>
            <person name="Ma J."/>
        </authorList>
    </citation>
    <scope>NUCLEOTIDE SEQUENCE [LARGE SCALE GENOMIC DNA]</scope>
    <source>
        <strain evidence="3">JCM 17626</strain>
    </source>
</reference>
<feature type="domain" description="Methyltransferase type 11" evidence="1">
    <location>
        <begin position="82"/>
        <end position="146"/>
    </location>
</feature>
<keyword evidence="3" id="KW-1185">Reference proteome</keyword>
<evidence type="ECO:0000313" key="3">
    <source>
        <dbReference type="Proteomes" id="UP001501772"/>
    </source>
</evidence>
<dbReference type="PANTHER" id="PTHR43036:SF2">
    <property type="entry name" value="OS04G0481300 PROTEIN"/>
    <property type="match status" value="1"/>
</dbReference>